<reference evidence="2 3" key="1">
    <citation type="submission" date="2020-04" db="EMBL/GenBank/DDBJ databases">
        <title>Perkinsus olseni comparative genomics.</title>
        <authorList>
            <person name="Bogema D.R."/>
        </authorList>
    </citation>
    <scope>NUCLEOTIDE SEQUENCE [LARGE SCALE GENOMIC DNA]</scope>
    <source>
        <strain evidence="2 3">ATCC PRA-207</strain>
    </source>
</reference>
<sequence length="302" mass="31711">TDAPLLDPTQAKHPSRAAEYPSALSRPTRRGSPRASGESGEVETLRQGEPPNFNDGSGEKSALIGPRGWESGDRPEFHVVSPPGVEHRSSLESANAAPHLMSPDGRGGGEPVADLLASLEGWVEKPSTQPQKPRSISVQPAADGTLASERQENSLAASISHGPKTTVSAVDPSGSASGGDLDSFGYFQKDDSTGAEGKPSGTNEARSLRPNDEETTLETQPSFIGGEIPEWSPTSAEKQDVEIDPDFDALFVPPNITWSDLLSSEPVAVPSGAGEESQDLSLDEKLAIGAQGLLDFLDPDKQ</sequence>
<protein>
    <submittedName>
        <fullName evidence="2">Uncharacterized protein</fullName>
    </submittedName>
</protein>
<name>A0A7J6UFU5_PEROL</name>
<evidence type="ECO:0000256" key="1">
    <source>
        <dbReference type="SAM" id="MobiDB-lite"/>
    </source>
</evidence>
<feature type="non-terminal residue" evidence="2">
    <location>
        <position position="1"/>
    </location>
</feature>
<dbReference type="AlphaFoldDB" id="A0A7J6UFU5"/>
<proteinExistence type="predicted"/>
<feature type="region of interest" description="Disordered" evidence="1">
    <location>
        <begin position="1"/>
        <end position="238"/>
    </location>
</feature>
<evidence type="ECO:0000313" key="3">
    <source>
        <dbReference type="Proteomes" id="UP000553632"/>
    </source>
</evidence>
<dbReference type="Proteomes" id="UP000553632">
    <property type="component" value="Unassembled WGS sequence"/>
</dbReference>
<evidence type="ECO:0000313" key="2">
    <source>
        <dbReference type="EMBL" id="KAF4756013.1"/>
    </source>
</evidence>
<organism evidence="2 3">
    <name type="scientific">Perkinsus olseni</name>
    <name type="common">Perkinsus atlanticus</name>
    <dbReference type="NCBI Taxonomy" id="32597"/>
    <lineage>
        <taxon>Eukaryota</taxon>
        <taxon>Sar</taxon>
        <taxon>Alveolata</taxon>
        <taxon>Perkinsozoa</taxon>
        <taxon>Perkinsea</taxon>
        <taxon>Perkinsida</taxon>
        <taxon>Perkinsidae</taxon>
        <taxon>Perkinsus</taxon>
    </lineage>
</organism>
<keyword evidence="3" id="KW-1185">Reference proteome</keyword>
<dbReference type="EMBL" id="JABANO010003942">
    <property type="protein sequence ID" value="KAF4756013.1"/>
    <property type="molecule type" value="Genomic_DNA"/>
</dbReference>
<feature type="compositionally biased region" description="Polar residues" evidence="1">
    <location>
        <begin position="153"/>
        <end position="168"/>
    </location>
</feature>
<feature type="compositionally biased region" description="Polar residues" evidence="1">
    <location>
        <begin position="126"/>
        <end position="138"/>
    </location>
</feature>
<accession>A0A7J6UFU5</accession>
<gene>
    <name evidence="2" type="ORF">FOZ63_004552</name>
</gene>
<comment type="caution">
    <text evidence="2">The sequence shown here is derived from an EMBL/GenBank/DDBJ whole genome shotgun (WGS) entry which is preliminary data.</text>
</comment>